<keyword evidence="2" id="KW-1185">Reference proteome</keyword>
<evidence type="ECO:0000313" key="1">
    <source>
        <dbReference type="EMBL" id="RKF17353.1"/>
    </source>
</evidence>
<dbReference type="Proteomes" id="UP000284395">
    <property type="component" value="Unassembled WGS sequence"/>
</dbReference>
<dbReference type="EMBL" id="RAPF01000016">
    <property type="protein sequence ID" value="RKF17353.1"/>
    <property type="molecule type" value="Genomic_DNA"/>
</dbReference>
<dbReference type="AlphaFoldDB" id="A0A420E9A7"/>
<reference evidence="1 2" key="1">
    <citation type="submission" date="2018-09" db="EMBL/GenBank/DDBJ databases">
        <title>Altererythrobacter spongiae sp. nov., isolated from a marine sponge.</title>
        <authorList>
            <person name="Zhuang L."/>
            <person name="Luo L."/>
        </authorList>
    </citation>
    <scope>NUCLEOTIDE SEQUENCE [LARGE SCALE GENOMIC DNA]</scope>
    <source>
        <strain evidence="1 2">HN-Y73</strain>
    </source>
</reference>
<name>A0A420E9A7_9SPHN</name>
<sequence length="73" mass="7603">MSFSHHPGLRGPCNFLSGVAFGSPAFAGFLGLKGCCGDENAIRCGPHTRISLSSIGATNVAFRPIVQNIGDLR</sequence>
<comment type="caution">
    <text evidence="1">The sequence shown here is derived from an EMBL/GenBank/DDBJ whole genome shotgun (WGS) entry which is preliminary data.</text>
</comment>
<organism evidence="1 2">
    <name type="scientific">Altericroceibacterium spongiae</name>
    <dbReference type="NCBI Taxonomy" id="2320269"/>
    <lineage>
        <taxon>Bacteria</taxon>
        <taxon>Pseudomonadati</taxon>
        <taxon>Pseudomonadota</taxon>
        <taxon>Alphaproteobacteria</taxon>
        <taxon>Sphingomonadales</taxon>
        <taxon>Erythrobacteraceae</taxon>
        <taxon>Altericroceibacterium</taxon>
    </lineage>
</organism>
<evidence type="ECO:0000313" key="2">
    <source>
        <dbReference type="Proteomes" id="UP000284395"/>
    </source>
</evidence>
<accession>A0A420E9A7</accession>
<gene>
    <name evidence="1" type="ORF">D6851_16740</name>
</gene>
<protein>
    <submittedName>
        <fullName evidence="1">Uncharacterized protein</fullName>
    </submittedName>
</protein>
<proteinExistence type="predicted"/>